<dbReference type="PANTHER" id="PTHR43877">
    <property type="entry name" value="AMINOALKYLPHOSPHONATE N-ACETYLTRANSFERASE-RELATED-RELATED"/>
    <property type="match status" value="1"/>
</dbReference>
<dbReference type="SUPFAM" id="SSF55729">
    <property type="entry name" value="Acyl-CoA N-acyltransferases (Nat)"/>
    <property type="match status" value="1"/>
</dbReference>
<name>A0A345T131_9ACTN</name>
<proteinExistence type="predicted"/>
<dbReference type="PANTHER" id="PTHR43877:SF1">
    <property type="entry name" value="ACETYLTRANSFERASE"/>
    <property type="match status" value="1"/>
</dbReference>
<dbReference type="InterPro" id="IPR050832">
    <property type="entry name" value="Bact_Acetyltransf"/>
</dbReference>
<dbReference type="GO" id="GO:0016747">
    <property type="term" value="F:acyltransferase activity, transferring groups other than amino-acyl groups"/>
    <property type="evidence" value="ECO:0007669"/>
    <property type="project" value="InterPro"/>
</dbReference>
<keyword evidence="1 4" id="KW-0808">Transferase</keyword>
<protein>
    <submittedName>
        <fullName evidence="4">GNAT family N-acetyltransferase</fullName>
    </submittedName>
</protein>
<sequence>MTAERYGPAVVRDTRPEDMADVLRVRTAGWRAAYRGMVPPAYLDALDSGPEALTRALRHFRERPRDRHHLVAERGGRVVAFAVCGGARPMLPLPGEGERPGELYALYAHPEAWSTGVGSLLLGEARRRLAADGYPAMVLWVLEENARARAFYERHGLAPTGARSLLRLGGARVPEVQYRMLLTAVPEQRAACRSRTAGAAC</sequence>
<evidence type="ECO:0000259" key="3">
    <source>
        <dbReference type="PROSITE" id="PS51186"/>
    </source>
</evidence>
<dbReference type="Proteomes" id="UP000249340">
    <property type="component" value="Chromosome"/>
</dbReference>
<dbReference type="CDD" id="cd04301">
    <property type="entry name" value="NAT_SF"/>
    <property type="match status" value="1"/>
</dbReference>
<dbReference type="AlphaFoldDB" id="A0A345T131"/>
<evidence type="ECO:0000256" key="2">
    <source>
        <dbReference type="ARBA" id="ARBA00023315"/>
    </source>
</evidence>
<dbReference type="EMBL" id="CP031264">
    <property type="protein sequence ID" value="AXI79686.1"/>
    <property type="molecule type" value="Genomic_DNA"/>
</dbReference>
<gene>
    <name evidence="4" type="ORF">C7M71_022045</name>
</gene>
<dbReference type="Gene3D" id="3.40.630.30">
    <property type="match status" value="1"/>
</dbReference>
<dbReference type="PROSITE" id="PS51186">
    <property type="entry name" value="GNAT"/>
    <property type="match status" value="1"/>
</dbReference>
<dbReference type="InterPro" id="IPR016181">
    <property type="entry name" value="Acyl_CoA_acyltransferase"/>
</dbReference>
<feature type="domain" description="N-acetyltransferase" evidence="3">
    <location>
        <begin position="9"/>
        <end position="185"/>
    </location>
</feature>
<accession>A0A345T131</accession>
<evidence type="ECO:0000313" key="5">
    <source>
        <dbReference type="Proteomes" id="UP000249340"/>
    </source>
</evidence>
<organism evidence="4 5">
    <name type="scientific">Peterkaempfera bronchialis</name>
    <dbReference type="NCBI Taxonomy" id="2126346"/>
    <lineage>
        <taxon>Bacteria</taxon>
        <taxon>Bacillati</taxon>
        <taxon>Actinomycetota</taxon>
        <taxon>Actinomycetes</taxon>
        <taxon>Kitasatosporales</taxon>
        <taxon>Streptomycetaceae</taxon>
        <taxon>Peterkaempfera</taxon>
    </lineage>
</organism>
<dbReference type="RefSeq" id="WP_111490539.1">
    <property type="nucleotide sequence ID" value="NZ_CP031264.1"/>
</dbReference>
<reference evidence="5" key="1">
    <citation type="submission" date="2018-07" db="EMBL/GenBank/DDBJ databases">
        <title>Streptacidiphilus bronchialis DSM 106435 chromosome.</title>
        <authorList>
            <person name="Batra D."/>
            <person name="Gulvik C.A."/>
        </authorList>
    </citation>
    <scope>NUCLEOTIDE SEQUENCE [LARGE SCALE GENOMIC DNA]</scope>
    <source>
        <strain evidence="5">DSM 106435</strain>
    </source>
</reference>
<dbReference type="InterPro" id="IPR000182">
    <property type="entry name" value="GNAT_dom"/>
</dbReference>
<keyword evidence="2" id="KW-0012">Acyltransferase</keyword>
<dbReference type="OrthoDB" id="5243635at2"/>
<keyword evidence="5" id="KW-1185">Reference proteome</keyword>
<dbReference type="KEGG" id="stri:C7M71_022045"/>
<evidence type="ECO:0000256" key="1">
    <source>
        <dbReference type="ARBA" id="ARBA00022679"/>
    </source>
</evidence>
<evidence type="ECO:0000313" key="4">
    <source>
        <dbReference type="EMBL" id="AXI79686.1"/>
    </source>
</evidence>
<dbReference type="Pfam" id="PF00583">
    <property type="entry name" value="Acetyltransf_1"/>
    <property type="match status" value="1"/>
</dbReference>